<sequence>MISNLKVSAVNTKVSAIKSNMLQEEHFMQMMNLENVEQVVEYLNQHTPFKDVLWDINEEEIHRQEIEKRLYVYRVSTIEKLIYYLAKEYKDFLKTYMLRYEIEDLKLVFKVVRGHIDPKTVEEHFIIASKYSHLSFQELLKQDSVKKVIEKLRGTKYYRLIVPYIDYAEFAEEKFNFYLEMILDKYYYHELIISAKDLFGKKDKKALELLQRNIDLYNLEWIYRATKYFDMSKEEILNFVLSDGYTYSYEKLKDCIYSLNVEKIQEYFKASPYEFLFNHEDKDIDLYMKRRIDRYLYYKALNLYRSSSLTFGKVISFLLLLEFETEDIISIIESKRYKMTASEISKYLIRTIEVK</sequence>
<dbReference type="GO" id="GO:0046961">
    <property type="term" value="F:proton-transporting ATPase activity, rotational mechanism"/>
    <property type="evidence" value="ECO:0007669"/>
    <property type="project" value="InterPro"/>
</dbReference>
<dbReference type="PANTHER" id="PTHR38682:SF1">
    <property type="entry name" value="V-TYPE ATP SYNTHASE SUBUNIT C"/>
    <property type="match status" value="1"/>
</dbReference>
<evidence type="ECO:0000313" key="4">
    <source>
        <dbReference type="Proteomes" id="UP000196365"/>
    </source>
</evidence>
<keyword evidence="2" id="KW-0406">Ion transport</keyword>
<reference evidence="3 4" key="1">
    <citation type="submission" date="2017-02" db="EMBL/GenBank/DDBJ databases">
        <authorList>
            <person name="Peterson S.W."/>
        </authorList>
    </citation>
    <scope>NUCLEOTIDE SEQUENCE [LARGE SCALE GENOMIC DNA]</scope>
    <source>
        <strain evidence="3 4">DSM 15102</strain>
    </source>
</reference>
<dbReference type="EMBL" id="FUWV01000002">
    <property type="protein sequence ID" value="SJZ41082.1"/>
    <property type="molecule type" value="Genomic_DNA"/>
</dbReference>
<dbReference type="PANTHER" id="PTHR38682">
    <property type="entry name" value="V-TYPE ATP SYNTHASE SUBUNIT C"/>
    <property type="match status" value="1"/>
</dbReference>
<keyword evidence="4" id="KW-1185">Reference proteome</keyword>
<dbReference type="AlphaFoldDB" id="A0A1T4KF67"/>
<dbReference type="Gene3D" id="1.10.132.50">
    <property type="entry name" value="ATP synthase (C/AC39) subunit, domain 3"/>
    <property type="match status" value="3"/>
</dbReference>
<dbReference type="Proteomes" id="UP000196365">
    <property type="component" value="Unassembled WGS sequence"/>
</dbReference>
<accession>A0A1T4KF67</accession>
<evidence type="ECO:0000313" key="3">
    <source>
        <dbReference type="EMBL" id="SJZ41082.1"/>
    </source>
</evidence>
<gene>
    <name evidence="3" type="ORF">SAMN02745973_00496</name>
</gene>
<dbReference type="InterPro" id="IPR036079">
    <property type="entry name" value="ATPase_csu/dsu_sf"/>
</dbReference>
<dbReference type="InterPro" id="IPR044911">
    <property type="entry name" value="V-type_ATPase_csu/dsu_dom_3"/>
</dbReference>
<evidence type="ECO:0000256" key="1">
    <source>
        <dbReference type="ARBA" id="ARBA00022448"/>
    </source>
</evidence>
<organism evidence="3 4">
    <name type="scientific">Garciella nitratireducens DSM 15102</name>
    <dbReference type="NCBI Taxonomy" id="1121911"/>
    <lineage>
        <taxon>Bacteria</taxon>
        <taxon>Bacillati</taxon>
        <taxon>Bacillota</taxon>
        <taxon>Clostridia</taxon>
        <taxon>Eubacteriales</taxon>
        <taxon>Eubacteriaceae</taxon>
        <taxon>Garciella</taxon>
    </lineage>
</organism>
<keyword evidence="1" id="KW-0813">Transport</keyword>
<dbReference type="SUPFAM" id="SSF103486">
    <property type="entry name" value="V-type ATP synthase subunit C"/>
    <property type="match status" value="1"/>
</dbReference>
<name>A0A1T4KF67_9FIRM</name>
<dbReference type="Pfam" id="PF01992">
    <property type="entry name" value="vATP-synt_AC39"/>
    <property type="match status" value="1"/>
</dbReference>
<dbReference type="InterPro" id="IPR002843">
    <property type="entry name" value="ATPase_V0-cplx_csu/dsu"/>
</dbReference>
<dbReference type="InterPro" id="IPR050873">
    <property type="entry name" value="V-ATPase_V0D/AC39_subunit"/>
</dbReference>
<proteinExistence type="predicted"/>
<evidence type="ECO:0000256" key="2">
    <source>
        <dbReference type="ARBA" id="ARBA00023065"/>
    </source>
</evidence>
<protein>
    <submittedName>
        <fullName evidence="3">V/A-type H+-transporting ATPase subunit C</fullName>
    </submittedName>
</protein>